<name>A0ABP9MV80_9MICO</name>
<gene>
    <name evidence="2" type="ORF">GCM10025760_39170</name>
</gene>
<proteinExistence type="predicted"/>
<keyword evidence="3" id="KW-1185">Reference proteome</keyword>
<organism evidence="2 3">
    <name type="scientific">Microbacterium yannicii</name>
    <dbReference type="NCBI Taxonomy" id="671622"/>
    <lineage>
        <taxon>Bacteria</taxon>
        <taxon>Bacillati</taxon>
        <taxon>Actinomycetota</taxon>
        <taxon>Actinomycetes</taxon>
        <taxon>Micrococcales</taxon>
        <taxon>Microbacteriaceae</taxon>
        <taxon>Microbacterium</taxon>
    </lineage>
</organism>
<protein>
    <recommendedName>
        <fullName evidence="4">DUF5302 domain-containing protein</fullName>
    </recommendedName>
</protein>
<comment type="caution">
    <text evidence="2">The sequence shown here is derived from an EMBL/GenBank/DDBJ whole genome shotgun (WGS) entry which is preliminary data.</text>
</comment>
<evidence type="ECO:0000313" key="3">
    <source>
        <dbReference type="Proteomes" id="UP001501407"/>
    </source>
</evidence>
<evidence type="ECO:0008006" key="4">
    <source>
        <dbReference type="Google" id="ProtNLM"/>
    </source>
</evidence>
<dbReference type="Proteomes" id="UP001501407">
    <property type="component" value="Unassembled WGS sequence"/>
</dbReference>
<dbReference type="EMBL" id="BAABKZ010000006">
    <property type="protein sequence ID" value="GAA5101048.1"/>
    <property type="molecule type" value="Genomic_DNA"/>
</dbReference>
<evidence type="ECO:0000256" key="1">
    <source>
        <dbReference type="SAM" id="MobiDB-lite"/>
    </source>
</evidence>
<feature type="region of interest" description="Disordered" evidence="1">
    <location>
        <begin position="1"/>
        <end position="99"/>
    </location>
</feature>
<reference evidence="3" key="1">
    <citation type="journal article" date="2019" name="Int. J. Syst. Evol. Microbiol.">
        <title>The Global Catalogue of Microorganisms (GCM) 10K type strain sequencing project: providing services to taxonomists for standard genome sequencing and annotation.</title>
        <authorList>
            <consortium name="The Broad Institute Genomics Platform"/>
            <consortium name="The Broad Institute Genome Sequencing Center for Infectious Disease"/>
            <person name="Wu L."/>
            <person name="Ma J."/>
        </authorList>
    </citation>
    <scope>NUCLEOTIDE SEQUENCE [LARGE SCALE GENOMIC DNA]</scope>
    <source>
        <strain evidence="3">JCM 18959</strain>
    </source>
</reference>
<feature type="compositionally biased region" description="Low complexity" evidence="1">
    <location>
        <begin position="29"/>
        <end position="41"/>
    </location>
</feature>
<evidence type="ECO:0000313" key="2">
    <source>
        <dbReference type="EMBL" id="GAA5101048.1"/>
    </source>
</evidence>
<accession>A0ABP9MV80</accession>
<sequence>MPEGSLSDPISGTRPGPTVGRRRGKHRMTSSSGVRRVGVMSTDEKPAGAASDEMKRKFKEALDKKNAQHRDGESHLDGESSIHGTHGAVTKREFRRKSG</sequence>
<feature type="compositionally biased region" description="Basic and acidic residues" evidence="1">
    <location>
        <begin position="42"/>
        <end position="80"/>
    </location>
</feature>
<dbReference type="InterPro" id="IPR035172">
    <property type="entry name" value="DUF5302"/>
</dbReference>
<dbReference type="Pfam" id="PF17227">
    <property type="entry name" value="DUF5302"/>
    <property type="match status" value="1"/>
</dbReference>